<accession>A0A5N6WFS4</accession>
<dbReference type="EMBL" id="ML738293">
    <property type="protein sequence ID" value="KAE8319717.1"/>
    <property type="molecule type" value="Genomic_DNA"/>
</dbReference>
<dbReference type="Proteomes" id="UP000325433">
    <property type="component" value="Unassembled WGS sequence"/>
</dbReference>
<evidence type="ECO:0000313" key="1">
    <source>
        <dbReference type="EMBL" id="KAE8319717.1"/>
    </source>
</evidence>
<sequence>MIPSLITILTSLVTNYGPITSITTVLLALLDQLQRLLAEVCRIAQPPGKFWPGPVDQPDKTRQHFNHRLCSHLWK</sequence>
<gene>
    <name evidence="1" type="ORF">BDV41DRAFT_518222</name>
</gene>
<reference evidence="2" key="1">
    <citation type="submission" date="2019-04" db="EMBL/GenBank/DDBJ databases">
        <title>Friends and foes A comparative genomics studyof 23 Aspergillus species from section Flavi.</title>
        <authorList>
            <consortium name="DOE Joint Genome Institute"/>
            <person name="Kjaerbolling I."/>
            <person name="Vesth T."/>
            <person name="Frisvad J.C."/>
            <person name="Nybo J.L."/>
            <person name="Theobald S."/>
            <person name="Kildgaard S."/>
            <person name="Isbrandt T."/>
            <person name="Kuo A."/>
            <person name="Sato A."/>
            <person name="Lyhne E.K."/>
            <person name="Kogle M.E."/>
            <person name="Wiebenga A."/>
            <person name="Kun R.S."/>
            <person name="Lubbers R.J."/>
            <person name="Makela M.R."/>
            <person name="Barry K."/>
            <person name="Chovatia M."/>
            <person name="Clum A."/>
            <person name="Daum C."/>
            <person name="Haridas S."/>
            <person name="He G."/>
            <person name="LaButti K."/>
            <person name="Lipzen A."/>
            <person name="Mondo S."/>
            <person name="Riley R."/>
            <person name="Salamov A."/>
            <person name="Simmons B.A."/>
            <person name="Magnuson J.K."/>
            <person name="Henrissat B."/>
            <person name="Mortensen U.H."/>
            <person name="Larsen T.O."/>
            <person name="Devries R.P."/>
            <person name="Grigoriev I.V."/>
            <person name="Machida M."/>
            <person name="Baker S.E."/>
            <person name="Andersen M.R."/>
        </authorList>
    </citation>
    <scope>NUCLEOTIDE SEQUENCE [LARGE SCALE GENOMIC DNA]</scope>
    <source>
        <strain evidence="2">CBS 130015</strain>
    </source>
</reference>
<name>A0A5N6WFS4_9EURO</name>
<evidence type="ECO:0000313" key="2">
    <source>
        <dbReference type="Proteomes" id="UP000325433"/>
    </source>
</evidence>
<dbReference type="AlphaFoldDB" id="A0A5N6WFS4"/>
<keyword evidence="2" id="KW-1185">Reference proteome</keyword>
<protein>
    <submittedName>
        <fullName evidence="1">Uncharacterized protein</fullName>
    </submittedName>
</protein>
<proteinExistence type="predicted"/>
<organism evidence="1 2">
    <name type="scientific">Aspergillus transmontanensis</name>
    <dbReference type="NCBI Taxonomy" id="1034304"/>
    <lineage>
        <taxon>Eukaryota</taxon>
        <taxon>Fungi</taxon>
        <taxon>Dikarya</taxon>
        <taxon>Ascomycota</taxon>
        <taxon>Pezizomycotina</taxon>
        <taxon>Eurotiomycetes</taxon>
        <taxon>Eurotiomycetidae</taxon>
        <taxon>Eurotiales</taxon>
        <taxon>Aspergillaceae</taxon>
        <taxon>Aspergillus</taxon>
        <taxon>Aspergillus subgen. Circumdati</taxon>
    </lineage>
</organism>